<keyword evidence="3" id="KW-1185">Reference proteome</keyword>
<reference evidence="2" key="1">
    <citation type="journal article" date="2021" name="IMA Fungus">
        <title>Genomic characterization of three marine fungi, including Emericellopsis atlantica sp. nov. with signatures of a generalist lifestyle and marine biomass degradation.</title>
        <authorList>
            <person name="Hagestad O.C."/>
            <person name="Hou L."/>
            <person name="Andersen J.H."/>
            <person name="Hansen E.H."/>
            <person name="Altermark B."/>
            <person name="Li C."/>
            <person name="Kuhnert E."/>
            <person name="Cox R.J."/>
            <person name="Crous P.W."/>
            <person name="Spatafora J.W."/>
            <person name="Lail K."/>
            <person name="Amirebrahimi M."/>
            <person name="Lipzen A."/>
            <person name="Pangilinan J."/>
            <person name="Andreopoulos W."/>
            <person name="Hayes R.D."/>
            <person name="Ng V."/>
            <person name="Grigoriev I.V."/>
            <person name="Jackson S.A."/>
            <person name="Sutton T.D.S."/>
            <person name="Dobson A.D.W."/>
            <person name="Rama T."/>
        </authorList>
    </citation>
    <scope>NUCLEOTIDE SEQUENCE</scope>
    <source>
        <strain evidence="2">TRa018bII</strain>
    </source>
</reference>
<evidence type="ECO:0000256" key="1">
    <source>
        <dbReference type="SAM" id="MobiDB-lite"/>
    </source>
</evidence>
<evidence type="ECO:0000313" key="3">
    <source>
        <dbReference type="Proteomes" id="UP000824998"/>
    </source>
</evidence>
<organism evidence="2 3">
    <name type="scientific">Amylocarpus encephaloides</name>
    <dbReference type="NCBI Taxonomy" id="45428"/>
    <lineage>
        <taxon>Eukaryota</taxon>
        <taxon>Fungi</taxon>
        <taxon>Dikarya</taxon>
        <taxon>Ascomycota</taxon>
        <taxon>Pezizomycotina</taxon>
        <taxon>Leotiomycetes</taxon>
        <taxon>Helotiales</taxon>
        <taxon>Helotiales incertae sedis</taxon>
        <taxon>Amylocarpus</taxon>
    </lineage>
</organism>
<sequence length="207" mass="22905">MNYILVDQWCAHLWPEDLLHGILTAILKRDNGGGKATSQSWNENVYGGKGLDGGPSSKQMQDGRKLWKQIMSNSTATPLLDIKLRPVTKLPPVSPTHSITTHGANPFYVGEPLTSGGGMGKCRPFGNVLLNHMVLRLDVDHAPPKWPDAAEGRRFFSDIPAFLALEFHILEADPKNGRKVDLDIYSLLEENIVLQILGQFEPTLNTK</sequence>
<dbReference type="EMBL" id="MU251601">
    <property type="protein sequence ID" value="KAG9231446.1"/>
    <property type="molecule type" value="Genomic_DNA"/>
</dbReference>
<dbReference type="AlphaFoldDB" id="A0A9P7YDP1"/>
<dbReference type="Proteomes" id="UP000824998">
    <property type="component" value="Unassembled WGS sequence"/>
</dbReference>
<gene>
    <name evidence="2" type="ORF">BJ875DRAFT_444062</name>
</gene>
<comment type="caution">
    <text evidence="2">The sequence shown here is derived from an EMBL/GenBank/DDBJ whole genome shotgun (WGS) entry which is preliminary data.</text>
</comment>
<feature type="region of interest" description="Disordered" evidence="1">
    <location>
        <begin position="32"/>
        <end position="62"/>
    </location>
</feature>
<proteinExistence type="predicted"/>
<protein>
    <submittedName>
        <fullName evidence="2">Uncharacterized protein</fullName>
    </submittedName>
</protein>
<evidence type="ECO:0000313" key="2">
    <source>
        <dbReference type="EMBL" id="KAG9231446.1"/>
    </source>
</evidence>
<accession>A0A9P7YDP1</accession>
<name>A0A9P7YDP1_9HELO</name>